<dbReference type="EMBL" id="CM008053">
    <property type="protein sequence ID" value="PVH33615.1"/>
    <property type="molecule type" value="Genomic_DNA"/>
</dbReference>
<name>A0A2T8I7G3_9POAL</name>
<proteinExistence type="predicted"/>
<dbReference type="Proteomes" id="UP000243499">
    <property type="component" value="Chromosome 8"/>
</dbReference>
<dbReference type="Gramene" id="PVH33615">
    <property type="protein sequence ID" value="PVH33615"/>
    <property type="gene ID" value="PAHAL_8G033700"/>
</dbReference>
<evidence type="ECO:0000313" key="1">
    <source>
        <dbReference type="EMBL" id="PVH33615.1"/>
    </source>
</evidence>
<reference evidence="1" key="1">
    <citation type="submission" date="2018-04" db="EMBL/GenBank/DDBJ databases">
        <title>WGS assembly of Panicum hallii.</title>
        <authorList>
            <person name="Lovell J."/>
            <person name="Jenkins J."/>
            <person name="Lowry D."/>
            <person name="Mamidi S."/>
            <person name="Sreedasyam A."/>
            <person name="Weng X."/>
            <person name="Barry K."/>
            <person name="Bonette J."/>
            <person name="Campitelli B."/>
            <person name="Daum C."/>
            <person name="Gordon S."/>
            <person name="Gould B."/>
            <person name="Lipzen A."/>
            <person name="Macqueen A."/>
            <person name="Palacio-Mejia J."/>
            <person name="Plott C."/>
            <person name="Shakirov E."/>
            <person name="Shu S."/>
            <person name="Yoshinaga Y."/>
            <person name="Zane M."/>
            <person name="Rokhsar D."/>
            <person name="Grimwood J."/>
            <person name="Schmutz J."/>
            <person name="Juenger T."/>
        </authorList>
    </citation>
    <scope>NUCLEOTIDE SEQUENCE [LARGE SCALE GENOMIC DNA]</scope>
    <source>
        <strain evidence="1">FIL2</strain>
    </source>
</reference>
<protein>
    <submittedName>
        <fullName evidence="1">Uncharacterized protein</fullName>
    </submittedName>
</protein>
<accession>A0A2T8I7G3</accession>
<sequence length="104" mass="11121">MEDVIKWWLPSRSHLAGCSKRIDTGLITVHCHGAPTASSSFGERLGIGDFLVRSKCTRPIDPAVSICNFECLTSGKTTVLQQPDPCASVSCSPEFASVEASEPP</sequence>
<dbReference type="AlphaFoldDB" id="A0A2T8I7G3"/>
<organism evidence="1">
    <name type="scientific">Panicum hallii</name>
    <dbReference type="NCBI Taxonomy" id="206008"/>
    <lineage>
        <taxon>Eukaryota</taxon>
        <taxon>Viridiplantae</taxon>
        <taxon>Streptophyta</taxon>
        <taxon>Embryophyta</taxon>
        <taxon>Tracheophyta</taxon>
        <taxon>Spermatophyta</taxon>
        <taxon>Magnoliopsida</taxon>
        <taxon>Liliopsida</taxon>
        <taxon>Poales</taxon>
        <taxon>Poaceae</taxon>
        <taxon>PACMAD clade</taxon>
        <taxon>Panicoideae</taxon>
        <taxon>Panicodae</taxon>
        <taxon>Paniceae</taxon>
        <taxon>Panicinae</taxon>
        <taxon>Panicum</taxon>
        <taxon>Panicum sect. Panicum</taxon>
    </lineage>
</organism>
<gene>
    <name evidence="1" type="ORF">PAHAL_8G033700</name>
</gene>